<name>A0ABV0XJI1_9TELE</name>
<evidence type="ECO:0000313" key="1">
    <source>
        <dbReference type="EMBL" id="MEQ2281614.1"/>
    </source>
</evidence>
<keyword evidence="2" id="KW-1185">Reference proteome</keyword>
<dbReference type="EMBL" id="JAHRIP010004128">
    <property type="protein sequence ID" value="MEQ2281614.1"/>
    <property type="molecule type" value="Genomic_DNA"/>
</dbReference>
<dbReference type="Proteomes" id="UP001469553">
    <property type="component" value="Unassembled WGS sequence"/>
</dbReference>
<proteinExistence type="predicted"/>
<protein>
    <submittedName>
        <fullName evidence="1">Uncharacterized protein</fullName>
    </submittedName>
</protein>
<accession>A0ABV0XJI1</accession>
<comment type="caution">
    <text evidence="1">The sequence shown here is derived from an EMBL/GenBank/DDBJ whole genome shotgun (WGS) entry which is preliminary data.</text>
</comment>
<evidence type="ECO:0000313" key="2">
    <source>
        <dbReference type="Proteomes" id="UP001469553"/>
    </source>
</evidence>
<reference evidence="1 2" key="1">
    <citation type="submission" date="2021-06" db="EMBL/GenBank/DDBJ databases">
        <authorList>
            <person name="Palmer J.M."/>
        </authorList>
    </citation>
    <scope>NUCLEOTIDE SEQUENCE [LARGE SCALE GENOMIC DNA]</scope>
    <source>
        <strain evidence="1 2">AS_MEX2019</strain>
        <tissue evidence="1">Muscle</tissue>
    </source>
</reference>
<gene>
    <name evidence="1" type="ORF">AMECASPLE_032191</name>
</gene>
<sequence>MHWSLRMYSRGFNTFARHFRLTVHQVINGKLLHSYCSDNGTHIFLPPAFYSILGVTLLYVSYSPFFSVWVVQPHVVGPPAFFFSPHPLSCFAFSQGEHMGQTGRSFLSPRDFGSHTIGL</sequence>
<organism evidence="1 2">
    <name type="scientific">Ameca splendens</name>
    <dbReference type="NCBI Taxonomy" id="208324"/>
    <lineage>
        <taxon>Eukaryota</taxon>
        <taxon>Metazoa</taxon>
        <taxon>Chordata</taxon>
        <taxon>Craniata</taxon>
        <taxon>Vertebrata</taxon>
        <taxon>Euteleostomi</taxon>
        <taxon>Actinopterygii</taxon>
        <taxon>Neopterygii</taxon>
        <taxon>Teleostei</taxon>
        <taxon>Neoteleostei</taxon>
        <taxon>Acanthomorphata</taxon>
        <taxon>Ovalentaria</taxon>
        <taxon>Atherinomorphae</taxon>
        <taxon>Cyprinodontiformes</taxon>
        <taxon>Goodeidae</taxon>
        <taxon>Ameca</taxon>
    </lineage>
</organism>